<comment type="caution">
    <text evidence="3">The sequence shown here is derived from an EMBL/GenBank/DDBJ whole genome shotgun (WGS) entry which is preliminary data.</text>
</comment>
<feature type="domain" description="Pyrrolo-quinoline quinone repeat" evidence="2">
    <location>
        <begin position="55"/>
        <end position="143"/>
    </location>
</feature>
<reference evidence="3 4" key="1">
    <citation type="journal article" date="2019" name="Int. J. Syst. Evol. Microbiol.">
        <title>The Global Catalogue of Microorganisms (GCM) 10K type strain sequencing project: providing services to taxonomists for standard genome sequencing and annotation.</title>
        <authorList>
            <consortium name="The Broad Institute Genomics Platform"/>
            <consortium name="The Broad Institute Genome Sequencing Center for Infectious Disease"/>
            <person name="Wu L."/>
            <person name="Ma J."/>
        </authorList>
    </citation>
    <scope>NUCLEOTIDE SEQUENCE [LARGE SCALE GENOMIC DNA]</scope>
    <source>
        <strain evidence="3 4">JCM 15478</strain>
    </source>
</reference>
<proteinExistence type="predicted"/>
<dbReference type="Pfam" id="PF13360">
    <property type="entry name" value="PQQ_2"/>
    <property type="match status" value="1"/>
</dbReference>
<dbReference type="InterPro" id="IPR018391">
    <property type="entry name" value="PQQ_b-propeller_rpt"/>
</dbReference>
<organism evidence="3 4">
    <name type="scientific">Streptomyces albiaxialis</name>
    <dbReference type="NCBI Taxonomy" id="329523"/>
    <lineage>
        <taxon>Bacteria</taxon>
        <taxon>Bacillati</taxon>
        <taxon>Actinomycetota</taxon>
        <taxon>Actinomycetes</taxon>
        <taxon>Kitasatosporales</taxon>
        <taxon>Streptomycetaceae</taxon>
        <taxon>Streptomyces</taxon>
    </lineage>
</organism>
<keyword evidence="4" id="KW-1185">Reference proteome</keyword>
<dbReference type="Proteomes" id="UP001500016">
    <property type="component" value="Unassembled WGS sequence"/>
</dbReference>
<accession>A0ABN2VS98</accession>
<feature type="region of interest" description="Disordered" evidence="1">
    <location>
        <begin position="523"/>
        <end position="542"/>
    </location>
</feature>
<evidence type="ECO:0000256" key="1">
    <source>
        <dbReference type="SAM" id="MobiDB-lite"/>
    </source>
</evidence>
<name>A0ABN2VS98_9ACTN</name>
<dbReference type="EMBL" id="BAAAPE010000005">
    <property type="protein sequence ID" value="GAA2069308.1"/>
    <property type="molecule type" value="Genomic_DNA"/>
</dbReference>
<feature type="region of interest" description="Disordered" evidence="1">
    <location>
        <begin position="14"/>
        <end position="38"/>
    </location>
</feature>
<evidence type="ECO:0000313" key="3">
    <source>
        <dbReference type="EMBL" id="GAA2069308.1"/>
    </source>
</evidence>
<dbReference type="SMART" id="SM00564">
    <property type="entry name" value="PQQ"/>
    <property type="match status" value="2"/>
</dbReference>
<evidence type="ECO:0000313" key="4">
    <source>
        <dbReference type="Proteomes" id="UP001500016"/>
    </source>
</evidence>
<dbReference type="InterPro" id="IPR011047">
    <property type="entry name" value="Quinoprotein_ADH-like_sf"/>
</dbReference>
<dbReference type="InterPro" id="IPR015943">
    <property type="entry name" value="WD40/YVTN_repeat-like_dom_sf"/>
</dbReference>
<dbReference type="InterPro" id="IPR002372">
    <property type="entry name" value="PQQ_rpt_dom"/>
</dbReference>
<dbReference type="Gene3D" id="2.130.10.10">
    <property type="entry name" value="YVTN repeat-like/Quinoprotein amine dehydrogenase"/>
    <property type="match status" value="2"/>
</dbReference>
<sequence>MLCALLVAGACTGGGDGDGDGDRDKGSRSTAQPEKLRKAWETSIAPSDDAGGTVWTGHGVLVRQDGGQLRAYDARSGEKRWTLKAPEGTSGVCGMSEKPNGAGLGGLFFTERKRGGQDRCSYAGAVDLADGKVRWAKRVGPRKGSGAPDISIGDEALTVTLECYGVKQFRARDGKSLGTRLKSDKACAHDVDHNGRHLAVREAPVGKAKERVPGWIPAAEGPPAHFALYEGADPEPVWRTKVDRVGDHLFRIVSDDPLVLSVSEEGHNLLRTYGPDGEPVRTIGKELGGPSSAPAGDGWSGPYVRGNTLVKSYDRDPALYAYDLRTGKVRWKKHKDGARVLGVHRGRLLALRQTKSPKGMPVPVLVTFGMRDGAERTVGRITETGVHTRLWVAWDDDRIYLHRAGRAGKASIVAYPLPRSGGEKRRYAAEPVPWDGATPLRKRGWREGDLRPDEVATACEAVSPTARKALRVYRKGMPPPEDCSWEERYAPSHAERRLDVTVTAHQPGGDGEPAVSVARKAFRSAGEEKNGDGGDGGDDGAFAGAHRLKGLGDEAKSLAHGSVRDSASGARILVRHRNVTVRVTARTEALEDGLRGEVPPRHRVEAAARVAAADVLKRLGADVPGSARRLADPAGGGTSEAEPVCARLRSEAARLAPGAEALDTTPKGGADGRVTGCVWESGDDLSPSLSVRVKAVPDSPLTGESAAELAGDAVTPEDGAEMRGLGDEARIERDSFTFRRTGNMNRRHTLTVREGNLVVTVEHQRWHHPPKSRLDTDVRRVARRVLSAYE</sequence>
<protein>
    <recommendedName>
        <fullName evidence="2">Pyrrolo-quinoline quinone repeat domain-containing protein</fullName>
    </recommendedName>
</protein>
<gene>
    <name evidence="3" type="ORF">GCM10009801_18750</name>
</gene>
<dbReference type="SUPFAM" id="SSF50998">
    <property type="entry name" value="Quinoprotein alcohol dehydrogenase-like"/>
    <property type="match status" value="1"/>
</dbReference>
<evidence type="ECO:0000259" key="2">
    <source>
        <dbReference type="Pfam" id="PF13360"/>
    </source>
</evidence>